<organism evidence="1 2">
    <name type="scientific">Halapricum desulfuricans</name>
    <dbReference type="NCBI Taxonomy" id="2841257"/>
    <lineage>
        <taxon>Archaea</taxon>
        <taxon>Methanobacteriati</taxon>
        <taxon>Methanobacteriota</taxon>
        <taxon>Stenosarchaea group</taxon>
        <taxon>Halobacteria</taxon>
        <taxon>Halobacteriales</taxon>
        <taxon>Haloarculaceae</taxon>
        <taxon>Halapricum</taxon>
    </lineage>
</organism>
<reference evidence="1 2" key="1">
    <citation type="submission" date="2020-11" db="EMBL/GenBank/DDBJ databases">
        <title>Carbohydrate-dependent, anaerobic sulfur respiration: A novel catabolism in halophilic archaea.</title>
        <authorList>
            <person name="Sorokin D.Y."/>
            <person name="Messina E."/>
            <person name="Smedile F."/>
            <person name="La Cono V."/>
            <person name="Hallsworth J.E."/>
            <person name="Yakimov M.M."/>
        </authorList>
    </citation>
    <scope>NUCLEOTIDE SEQUENCE [LARGE SCALE GENOMIC DNA]</scope>
    <source>
        <strain evidence="1 2">HSR-Est</strain>
    </source>
</reference>
<evidence type="ECO:0000313" key="1">
    <source>
        <dbReference type="EMBL" id="QSG15098.1"/>
    </source>
</evidence>
<sequence>MVIVAAFAGGTTVSSGNPDRVCGLGDTAIVEVDRSVSTVSISGKVTERTAAKLIVDDGTGTALVYADGNATSGDCITVSGLAQQTSGLDRGVDIVVLADGGRIESRR</sequence>
<dbReference type="EMBL" id="CP064791">
    <property type="protein sequence ID" value="QSG15098.1"/>
    <property type="molecule type" value="Genomic_DNA"/>
</dbReference>
<dbReference type="AlphaFoldDB" id="A0A897NQP9"/>
<name>A0A897NQP9_9EURY</name>
<accession>A0A897NQP9</accession>
<evidence type="ECO:0000313" key="2">
    <source>
        <dbReference type="Proteomes" id="UP000663292"/>
    </source>
</evidence>
<proteinExistence type="predicted"/>
<dbReference type="Proteomes" id="UP000663292">
    <property type="component" value="Chromosome"/>
</dbReference>
<protein>
    <submittedName>
        <fullName evidence="1">Uncharacterized protein</fullName>
    </submittedName>
</protein>
<keyword evidence="2" id="KW-1185">Reference proteome</keyword>
<gene>
    <name evidence="1" type="ORF">HSEST_1569</name>
</gene>